<dbReference type="InterPro" id="IPR036397">
    <property type="entry name" value="RNaseH_sf"/>
</dbReference>
<dbReference type="Pfam" id="PF00078">
    <property type="entry name" value="RVT_1"/>
    <property type="match status" value="1"/>
</dbReference>
<dbReference type="CDD" id="cd01650">
    <property type="entry name" value="RT_nLTR_like"/>
    <property type="match status" value="1"/>
</dbReference>
<evidence type="ECO:0000256" key="2">
    <source>
        <dbReference type="SAM" id="MobiDB-lite"/>
    </source>
</evidence>
<dbReference type="Gene3D" id="3.60.10.10">
    <property type="entry name" value="Endonuclease/exonuclease/phosphatase"/>
    <property type="match status" value="1"/>
</dbReference>
<dbReference type="CDD" id="cd09280">
    <property type="entry name" value="RNase_HI_eukaryote_like"/>
    <property type="match status" value="1"/>
</dbReference>
<reference evidence="5" key="1">
    <citation type="submission" date="2022-11" db="EMBL/GenBank/DDBJ databases">
        <title>Genome Sequence of Cubamyces cubensis.</title>
        <authorList>
            <person name="Buettner E."/>
        </authorList>
    </citation>
    <scope>NUCLEOTIDE SEQUENCE</scope>
    <source>
        <strain evidence="5">MPL-01</strain>
    </source>
</reference>
<evidence type="ECO:0000259" key="3">
    <source>
        <dbReference type="PROSITE" id="PS50878"/>
    </source>
</evidence>
<comment type="caution">
    <text evidence="5">The sequence shown here is derived from an EMBL/GenBank/DDBJ whole genome shotgun (WGS) entry which is preliminary data.</text>
</comment>
<dbReference type="Proteomes" id="UP001215151">
    <property type="component" value="Unassembled WGS sequence"/>
</dbReference>
<dbReference type="GO" id="GO:0004523">
    <property type="term" value="F:RNA-DNA hybrid ribonuclease activity"/>
    <property type="evidence" value="ECO:0007669"/>
    <property type="project" value="InterPro"/>
</dbReference>
<feature type="coiled-coil region" evidence="1">
    <location>
        <begin position="357"/>
        <end position="467"/>
    </location>
</feature>
<dbReference type="InterPro" id="IPR036691">
    <property type="entry name" value="Endo/exonu/phosph_ase_sf"/>
</dbReference>
<feature type="domain" description="RNase H type-1" evidence="4">
    <location>
        <begin position="1276"/>
        <end position="1418"/>
    </location>
</feature>
<evidence type="ECO:0000313" key="6">
    <source>
        <dbReference type="Proteomes" id="UP001215151"/>
    </source>
</evidence>
<dbReference type="InterPro" id="IPR005135">
    <property type="entry name" value="Endo/exonuclease/phosphatase"/>
</dbReference>
<dbReference type="InterPro" id="IPR012337">
    <property type="entry name" value="RNaseH-like_sf"/>
</dbReference>
<name>A0AAD7TF69_9APHY</name>
<feature type="compositionally biased region" description="Polar residues" evidence="2">
    <location>
        <begin position="1"/>
        <end position="28"/>
    </location>
</feature>
<evidence type="ECO:0000313" key="5">
    <source>
        <dbReference type="EMBL" id="KAJ8454639.1"/>
    </source>
</evidence>
<evidence type="ECO:0000256" key="1">
    <source>
        <dbReference type="SAM" id="Coils"/>
    </source>
</evidence>
<proteinExistence type="predicted"/>
<feature type="region of interest" description="Disordered" evidence="2">
    <location>
        <begin position="1"/>
        <end position="90"/>
    </location>
</feature>
<dbReference type="EMBL" id="JAPEVG010000923">
    <property type="protein sequence ID" value="KAJ8454639.1"/>
    <property type="molecule type" value="Genomic_DNA"/>
</dbReference>
<keyword evidence="6" id="KW-1185">Reference proteome</keyword>
<dbReference type="PROSITE" id="PS50879">
    <property type="entry name" value="RNASE_H_1"/>
    <property type="match status" value="1"/>
</dbReference>
<dbReference type="SUPFAM" id="SSF56219">
    <property type="entry name" value="DNase I-like"/>
    <property type="match status" value="1"/>
</dbReference>
<dbReference type="SUPFAM" id="SSF56672">
    <property type="entry name" value="DNA/RNA polymerases"/>
    <property type="match status" value="1"/>
</dbReference>
<organism evidence="5 6">
    <name type="scientific">Trametes cubensis</name>
    <dbReference type="NCBI Taxonomy" id="1111947"/>
    <lineage>
        <taxon>Eukaryota</taxon>
        <taxon>Fungi</taxon>
        <taxon>Dikarya</taxon>
        <taxon>Basidiomycota</taxon>
        <taxon>Agaricomycotina</taxon>
        <taxon>Agaricomycetes</taxon>
        <taxon>Polyporales</taxon>
        <taxon>Polyporaceae</taxon>
        <taxon>Trametes</taxon>
    </lineage>
</organism>
<dbReference type="InterPro" id="IPR043502">
    <property type="entry name" value="DNA/RNA_pol_sf"/>
</dbReference>
<dbReference type="PROSITE" id="PS50878">
    <property type="entry name" value="RT_POL"/>
    <property type="match status" value="1"/>
</dbReference>
<keyword evidence="1" id="KW-0175">Coiled coil</keyword>
<dbReference type="Pfam" id="PF03372">
    <property type="entry name" value="Exo_endo_phos"/>
    <property type="match status" value="1"/>
</dbReference>
<dbReference type="InterPro" id="IPR002156">
    <property type="entry name" value="RNaseH_domain"/>
</dbReference>
<sequence>MVVARSSNPTTNTTLHTNSINTDETSANGHLRLGGSGGAEPQFARPVSEEAPPEIGGDRRSEAQAEDGPRTGRGRATQESGEGRKQGNRKAKMHLKIATLNIKGWGPQNASGVTEKWLRINQVMKEKRIAILAVQEAHLNEERTQALNGLFGKHLFVVHSADPSNETGARGVAFVLNKRIIKKPEYTVKEIIPGRVLLLDLAWMTERRLRLVNTYAPNTAHENAMLWKSLEDAELHGIDMLLGDFNIVEDSLDRLPPRTDKEEATEALQSLKRKWRLSDGWRQTHANQIAFTYQHTNGTTQSRLDRIYATTRIRRDADNWDLEEPGVETDHKLVYVEIADRDAPYVGKGRWVMPQHLLRDEEMMERMKELAKEMAEEIDSITDRTPNRNPQIVYQAFKKKLVQAARERAKIKIPRIQKRLEKLRSDRDGVLARIRQCASTEGTEPNHDELQRSAGILQDRITRLEQRRFETARKTTSMKCKINSETLTKQWIRANYTPPDFEIEAMKELKDGDGPAATYTSNTKRMAEIARRHYEGLQKVDPVDEDSDEYEAAIREALAPAEARLSNRHKAKMAAKISRAEVTEAIKSAATSKSPGLDGLQSEVWKEYVKWYEQDVKRGEPGVDVAKALAVVFNDVMEYGTGGDSSFAQGWICPVYKLKKDKREVVNYRPITLLNSDYKLLTRALAMRLADCANEVIHPDQAGFVPGRSIYDHIRLASLTINYAEAEEVNGAIVALDQEKAYDRIGHKYLYEALKHMNFPRNFIRAVRNLYENAESCVIINGIRSLFFRIIRGVRQGDPLSCLLFNIAIEPLAAALRKSSLRGLCVPGLRDRLVAKLFADDTTAFLSEHDDYSILVNTAEKWCRGSRAKFNETKTEIIPVGTVEYRSQVVRTRKLSARSAPFPQGASIAEDGKAVRVLGAWIGNKVATTASWDTIVALMKKNLVRWEQSRPTLKGKRLVVSMEVGGRTQFLAKAQGMPAEVERRVENLIAEFIWGAGKKPMISRETLALPAEQGGLGMLDIKARNEAVELMWLKAYLNLSRTRPDWAYMADVLMAKAIMAESRGVESNARVNVFLQSWDVSTRRIAGLPDALKRMVKVARKYGVKVDVPNPKEDLKKAMPIWYHIATESVAYGPNSKSGRCLRDKHAVSTVGQCAQVAGRRGEHTQSAECGCRPCIEDRIDKGCDNPARCVRAAAKMIRKLHPKWRPERGESVKDGLTLTGARREQNEIARESDERITFDPSITQGAPLASAFRVFTSRDQSKRPARRPPRPYQVDAEEVEVYTDGSCTNNGKGNARAGSGIWFGEGDPRNASERVPGSDQTNHTGEFHAVVMAHKAVPPFVPMHIVSDSKYVVNGLTKWLPKWEKAGWIGVQNAGMIRGIAAFLRSRSARTTFRWTKGHAGTEGNEGADRLAAAAAEMELQYLPVALPPPTEYLRDGAELAELTQKVAYAGIRQAKELRTEGRKRTECMVPRSCSLEVATPTPIRRQPVATN</sequence>
<dbReference type="GO" id="GO:0003676">
    <property type="term" value="F:nucleic acid binding"/>
    <property type="evidence" value="ECO:0007669"/>
    <property type="project" value="InterPro"/>
</dbReference>
<dbReference type="PANTHER" id="PTHR19446">
    <property type="entry name" value="REVERSE TRANSCRIPTASES"/>
    <property type="match status" value="1"/>
</dbReference>
<dbReference type="Gene3D" id="3.30.420.10">
    <property type="entry name" value="Ribonuclease H-like superfamily/Ribonuclease H"/>
    <property type="match status" value="1"/>
</dbReference>
<dbReference type="SUPFAM" id="SSF53098">
    <property type="entry name" value="Ribonuclease H-like"/>
    <property type="match status" value="1"/>
</dbReference>
<gene>
    <name evidence="5" type="ORF">ONZ51_g12912</name>
</gene>
<feature type="compositionally biased region" description="Basic and acidic residues" evidence="2">
    <location>
        <begin position="56"/>
        <end position="70"/>
    </location>
</feature>
<evidence type="ECO:0008006" key="7">
    <source>
        <dbReference type="Google" id="ProtNLM"/>
    </source>
</evidence>
<dbReference type="CDD" id="cd09076">
    <property type="entry name" value="L1-EN"/>
    <property type="match status" value="1"/>
</dbReference>
<protein>
    <recommendedName>
        <fullName evidence="7">Reverse transcriptase</fullName>
    </recommendedName>
</protein>
<dbReference type="Pfam" id="PF00075">
    <property type="entry name" value="RNase_H"/>
    <property type="match status" value="1"/>
</dbReference>
<accession>A0AAD7TF69</accession>
<evidence type="ECO:0000259" key="4">
    <source>
        <dbReference type="PROSITE" id="PS50879"/>
    </source>
</evidence>
<dbReference type="InterPro" id="IPR000477">
    <property type="entry name" value="RT_dom"/>
</dbReference>
<feature type="domain" description="Reverse transcriptase" evidence="3">
    <location>
        <begin position="636"/>
        <end position="926"/>
    </location>
</feature>
<feature type="region of interest" description="Disordered" evidence="2">
    <location>
        <begin position="1291"/>
        <end position="1324"/>
    </location>
</feature>